<feature type="transmembrane region" description="Helical" evidence="5">
    <location>
        <begin position="181"/>
        <end position="201"/>
    </location>
</feature>
<feature type="transmembrane region" description="Helical" evidence="5">
    <location>
        <begin position="29"/>
        <end position="46"/>
    </location>
</feature>
<organism evidence="7 8">
    <name type="scientific">Alpinimonas psychrophila</name>
    <dbReference type="NCBI Taxonomy" id="748908"/>
    <lineage>
        <taxon>Bacteria</taxon>
        <taxon>Bacillati</taxon>
        <taxon>Actinomycetota</taxon>
        <taxon>Actinomycetes</taxon>
        <taxon>Micrococcales</taxon>
        <taxon>Microbacteriaceae</taxon>
        <taxon>Alpinimonas</taxon>
    </lineage>
</organism>
<dbReference type="EMBL" id="JACGWU010000003">
    <property type="protein sequence ID" value="MBA8829103.1"/>
    <property type="molecule type" value="Genomic_DNA"/>
</dbReference>
<dbReference type="Gene3D" id="1.20.1250.20">
    <property type="entry name" value="MFS general substrate transporter like domains"/>
    <property type="match status" value="1"/>
</dbReference>
<keyword evidence="4 5" id="KW-0472">Membrane</keyword>
<feature type="transmembrane region" description="Helical" evidence="5">
    <location>
        <begin position="155"/>
        <end position="175"/>
    </location>
</feature>
<evidence type="ECO:0000259" key="6">
    <source>
        <dbReference type="PROSITE" id="PS50850"/>
    </source>
</evidence>
<protein>
    <submittedName>
        <fullName evidence="7">MFS family permease</fullName>
    </submittedName>
</protein>
<dbReference type="InterPro" id="IPR036259">
    <property type="entry name" value="MFS_trans_sf"/>
</dbReference>
<dbReference type="GO" id="GO:0005886">
    <property type="term" value="C:plasma membrane"/>
    <property type="evidence" value="ECO:0007669"/>
    <property type="project" value="UniProtKB-SubCell"/>
</dbReference>
<feature type="transmembrane region" description="Helical" evidence="5">
    <location>
        <begin position="329"/>
        <end position="351"/>
    </location>
</feature>
<dbReference type="Proteomes" id="UP000524237">
    <property type="component" value="Unassembled WGS sequence"/>
</dbReference>
<evidence type="ECO:0000256" key="1">
    <source>
        <dbReference type="ARBA" id="ARBA00004651"/>
    </source>
</evidence>
<feature type="domain" description="Major facilitator superfamily (MFS) profile" evidence="6">
    <location>
        <begin position="27"/>
        <end position="415"/>
    </location>
</feature>
<dbReference type="RefSeq" id="WP_182484552.1">
    <property type="nucleotide sequence ID" value="NZ_JACGWU010000003.1"/>
</dbReference>
<feature type="transmembrane region" description="Helical" evidence="5">
    <location>
        <begin position="272"/>
        <end position="292"/>
    </location>
</feature>
<gene>
    <name evidence="7" type="ORF">FB555_001206</name>
</gene>
<accession>A0A7W3JTU8</accession>
<evidence type="ECO:0000313" key="8">
    <source>
        <dbReference type="Proteomes" id="UP000524237"/>
    </source>
</evidence>
<sequence>MSRRSLSWVPAGRHPDVTLSRPQVRTARLAVTLLFVTNGALLANILPRYPQIKDALNLTYLDFGAAVAAFPVGAIVFGLLAGVGIRRFGSARVAVVATLLLSLGMLCAGLAPSWILLASALFFAGAMDALTDVAQNAQGLRVQKIYGSSILNSFHAGWSVGAVLGGAMGAAAAALDIPLGIHLAFSGLVFTALSLLAYRFMLHGTELRSELNSDLPAGENTVAIARQGSPARSPKWIALAILAIMAIGGMIVEDAGITWSTFYLNNEIATPSSLVGLGLIAFLSAQFLGRITGDYAVNRFGQRAITLCGAAIMMLGMGVALAFPSTPSTIVGFATAGFGVATLIPAAMHAANELPGFRTGTGLTLVTWLMRIGAFSSPLIVGAIADQFGLRAGLLLVPLVGLIVVLLSPVFAKRL</sequence>
<keyword evidence="8" id="KW-1185">Reference proteome</keyword>
<dbReference type="SUPFAM" id="SSF103473">
    <property type="entry name" value="MFS general substrate transporter"/>
    <property type="match status" value="1"/>
</dbReference>
<dbReference type="GO" id="GO:0022857">
    <property type="term" value="F:transmembrane transporter activity"/>
    <property type="evidence" value="ECO:0007669"/>
    <property type="project" value="InterPro"/>
</dbReference>
<dbReference type="PANTHER" id="PTHR23514:SF13">
    <property type="entry name" value="INNER MEMBRANE PROTEIN YBJJ"/>
    <property type="match status" value="1"/>
</dbReference>
<dbReference type="AlphaFoldDB" id="A0A7W3JTU8"/>
<comment type="caution">
    <text evidence="7">The sequence shown here is derived from an EMBL/GenBank/DDBJ whole genome shotgun (WGS) entry which is preliminary data.</text>
</comment>
<dbReference type="InterPro" id="IPR020846">
    <property type="entry name" value="MFS_dom"/>
</dbReference>
<feature type="transmembrane region" description="Helical" evidence="5">
    <location>
        <begin position="236"/>
        <end position="252"/>
    </location>
</feature>
<dbReference type="Pfam" id="PF07690">
    <property type="entry name" value="MFS_1"/>
    <property type="match status" value="2"/>
</dbReference>
<feature type="transmembrane region" description="Helical" evidence="5">
    <location>
        <begin position="390"/>
        <end position="412"/>
    </location>
</feature>
<dbReference type="InterPro" id="IPR011701">
    <property type="entry name" value="MFS"/>
</dbReference>
<comment type="subcellular location">
    <subcellularLocation>
        <location evidence="1">Cell membrane</location>
        <topology evidence="1">Multi-pass membrane protein</topology>
    </subcellularLocation>
</comment>
<feature type="transmembrane region" description="Helical" evidence="5">
    <location>
        <begin position="58"/>
        <end position="81"/>
    </location>
</feature>
<evidence type="ECO:0000256" key="2">
    <source>
        <dbReference type="ARBA" id="ARBA00022692"/>
    </source>
</evidence>
<keyword evidence="3 5" id="KW-1133">Transmembrane helix</keyword>
<evidence type="ECO:0000313" key="7">
    <source>
        <dbReference type="EMBL" id="MBA8829103.1"/>
    </source>
</evidence>
<name>A0A7W3JTU8_9MICO</name>
<dbReference type="PROSITE" id="PS50850">
    <property type="entry name" value="MFS"/>
    <property type="match status" value="1"/>
</dbReference>
<keyword evidence="2 5" id="KW-0812">Transmembrane</keyword>
<reference evidence="7 8" key="1">
    <citation type="submission" date="2020-07" db="EMBL/GenBank/DDBJ databases">
        <title>Sequencing the genomes of 1000 actinobacteria strains.</title>
        <authorList>
            <person name="Klenk H.-P."/>
        </authorList>
    </citation>
    <scope>NUCLEOTIDE SEQUENCE [LARGE SCALE GENOMIC DNA]</scope>
    <source>
        <strain evidence="7 8">DSM 23737</strain>
    </source>
</reference>
<feature type="transmembrane region" description="Helical" evidence="5">
    <location>
        <begin position="93"/>
        <end position="111"/>
    </location>
</feature>
<evidence type="ECO:0000256" key="5">
    <source>
        <dbReference type="SAM" id="Phobius"/>
    </source>
</evidence>
<evidence type="ECO:0000256" key="3">
    <source>
        <dbReference type="ARBA" id="ARBA00022989"/>
    </source>
</evidence>
<feature type="transmembrane region" description="Helical" evidence="5">
    <location>
        <begin position="363"/>
        <end position="384"/>
    </location>
</feature>
<feature type="transmembrane region" description="Helical" evidence="5">
    <location>
        <begin position="304"/>
        <end position="323"/>
    </location>
</feature>
<evidence type="ECO:0000256" key="4">
    <source>
        <dbReference type="ARBA" id="ARBA00023136"/>
    </source>
</evidence>
<dbReference type="CDD" id="cd17393">
    <property type="entry name" value="MFS_MosC_like"/>
    <property type="match status" value="1"/>
</dbReference>
<dbReference type="PANTHER" id="PTHR23514">
    <property type="entry name" value="BYPASS OF STOP CODON PROTEIN 6"/>
    <property type="match status" value="1"/>
</dbReference>
<proteinExistence type="predicted"/>
<dbReference type="InterPro" id="IPR051788">
    <property type="entry name" value="MFS_Transporter"/>
</dbReference>